<feature type="compositionally biased region" description="Low complexity" evidence="2">
    <location>
        <begin position="65"/>
        <end position="78"/>
    </location>
</feature>
<evidence type="ECO:0000313" key="4">
    <source>
        <dbReference type="Proteomes" id="UP000515158"/>
    </source>
</evidence>
<dbReference type="GeneID" id="117652166"/>
<feature type="compositionally biased region" description="Pro residues" evidence="2">
    <location>
        <begin position="54"/>
        <end position="63"/>
    </location>
</feature>
<dbReference type="OrthoDB" id="6750008at2759"/>
<feature type="region of interest" description="Disordered" evidence="2">
    <location>
        <begin position="37"/>
        <end position="187"/>
    </location>
</feature>
<evidence type="ECO:0000256" key="1">
    <source>
        <dbReference type="SAM" id="Coils"/>
    </source>
</evidence>
<accession>A0A6P9A979</accession>
<protein>
    <submittedName>
        <fullName evidence="5">Mediator of RNA polymerase II transcription subunit 15-like isoform X1</fullName>
    </submittedName>
</protein>
<keyword evidence="4" id="KW-1185">Reference proteome</keyword>
<dbReference type="InParanoid" id="A0A6P9A979"/>
<gene>
    <name evidence="5" type="primary">LOC117652166</name>
</gene>
<evidence type="ECO:0000256" key="2">
    <source>
        <dbReference type="SAM" id="MobiDB-lite"/>
    </source>
</evidence>
<feature type="coiled-coil region" evidence="1">
    <location>
        <begin position="198"/>
        <end position="239"/>
    </location>
</feature>
<keyword evidence="1" id="KW-0175">Coiled coil</keyword>
<feature type="signal peptide" evidence="3">
    <location>
        <begin position="1"/>
        <end position="26"/>
    </location>
</feature>
<feature type="compositionally biased region" description="Low complexity" evidence="2">
    <location>
        <begin position="122"/>
        <end position="179"/>
    </location>
</feature>
<dbReference type="AlphaFoldDB" id="A0A6P9A979"/>
<evidence type="ECO:0000313" key="5">
    <source>
        <dbReference type="RefSeq" id="XP_034252771.1"/>
    </source>
</evidence>
<dbReference type="Proteomes" id="UP000515158">
    <property type="component" value="Unplaced"/>
</dbReference>
<reference evidence="5" key="1">
    <citation type="submission" date="2025-08" db="UniProtKB">
        <authorList>
            <consortium name="RefSeq"/>
        </authorList>
    </citation>
    <scope>IDENTIFICATION</scope>
    <source>
        <tissue evidence="5">Total insect</tissue>
    </source>
</reference>
<name>A0A6P9A979_THRPL</name>
<organism evidence="5">
    <name type="scientific">Thrips palmi</name>
    <name type="common">Melon thrips</name>
    <dbReference type="NCBI Taxonomy" id="161013"/>
    <lineage>
        <taxon>Eukaryota</taxon>
        <taxon>Metazoa</taxon>
        <taxon>Ecdysozoa</taxon>
        <taxon>Arthropoda</taxon>
        <taxon>Hexapoda</taxon>
        <taxon>Insecta</taxon>
        <taxon>Pterygota</taxon>
        <taxon>Neoptera</taxon>
        <taxon>Paraneoptera</taxon>
        <taxon>Thysanoptera</taxon>
        <taxon>Terebrantia</taxon>
        <taxon>Thripoidea</taxon>
        <taxon>Thripidae</taxon>
        <taxon>Thrips</taxon>
    </lineage>
</organism>
<proteinExistence type="predicted"/>
<keyword evidence="3" id="KW-0732">Signal</keyword>
<sequence>MKQRISFSLQFVQVALVCGVLAAATADKRPFQRGQGFAPFAFQRQTEGTEDLSPPAPGAPGPAAPGGAPAPGNYNPGGDDAGGPYPPSGQPESGPYPPSGWKPQGQRLELPARQQKPPQNSYGAPPKQPQQQYGAPPKQPQQQYGAPPKQPQQQYGAPQAPAEPESPSAPAAEPATESPDVVASNRLRNQLRQQRVILQRMRQVVRDQQAQLQQQRQEQQALLEQLQQLRQQNGEQAAQGQYVVNLPDGRVQRVQYANTPSSTSVFKQNVQQTEAAQAEAAAGRNAQGFPSDPPTYVARLQFMDVPPIEAPVFSYSGSAPLVQVA</sequence>
<evidence type="ECO:0000256" key="3">
    <source>
        <dbReference type="SAM" id="SignalP"/>
    </source>
</evidence>
<dbReference type="RefSeq" id="XP_034252771.1">
    <property type="nucleotide sequence ID" value="XM_034396880.1"/>
</dbReference>
<feature type="chain" id="PRO_5027932089" evidence="3">
    <location>
        <begin position="27"/>
        <end position="325"/>
    </location>
</feature>
<feature type="compositionally biased region" description="Pro residues" evidence="2">
    <location>
        <begin position="84"/>
        <end position="100"/>
    </location>
</feature>
<dbReference type="KEGG" id="tpal:117652166"/>